<organism evidence="3 4">
    <name type="scientific">Caenorhabditis tropicalis</name>
    <dbReference type="NCBI Taxonomy" id="1561998"/>
    <lineage>
        <taxon>Eukaryota</taxon>
        <taxon>Metazoa</taxon>
        <taxon>Ecdysozoa</taxon>
        <taxon>Nematoda</taxon>
        <taxon>Chromadorea</taxon>
        <taxon>Rhabditida</taxon>
        <taxon>Rhabditina</taxon>
        <taxon>Rhabditomorpha</taxon>
        <taxon>Rhabditoidea</taxon>
        <taxon>Rhabditidae</taxon>
        <taxon>Peloderinae</taxon>
        <taxon>Caenorhabditis</taxon>
    </lineage>
</organism>
<dbReference type="InterPro" id="IPR001810">
    <property type="entry name" value="F-box_dom"/>
</dbReference>
<reference evidence="4" key="1">
    <citation type="submission" date="2016-11" db="UniProtKB">
        <authorList>
            <consortium name="WormBaseParasite"/>
        </authorList>
    </citation>
    <scope>IDENTIFICATION</scope>
</reference>
<dbReference type="eggNOG" id="ENOG502TJVQ">
    <property type="taxonomic scope" value="Eukaryota"/>
</dbReference>
<feature type="chain" id="PRO_5012768794" evidence="1">
    <location>
        <begin position="16"/>
        <end position="326"/>
    </location>
</feature>
<dbReference type="WBParaSite" id="Csp11.Scaffold629.g11954.t2">
    <property type="protein sequence ID" value="Csp11.Scaffold629.g11954.t2"/>
    <property type="gene ID" value="Csp11.Scaffold629.g11954"/>
</dbReference>
<proteinExistence type="predicted"/>
<dbReference type="Pfam" id="PF00646">
    <property type="entry name" value="F-box"/>
    <property type="match status" value="1"/>
</dbReference>
<evidence type="ECO:0000313" key="4">
    <source>
        <dbReference type="WBParaSite" id="Csp11.Scaffold629.g11954.t2"/>
    </source>
</evidence>
<dbReference type="Pfam" id="PF07735">
    <property type="entry name" value="FBA_2"/>
    <property type="match status" value="1"/>
</dbReference>
<feature type="domain" description="F-box" evidence="2">
    <location>
        <begin position="4"/>
        <end position="51"/>
    </location>
</feature>
<name>A0A1I7TUN0_9PELO</name>
<feature type="signal peptide" evidence="1">
    <location>
        <begin position="1"/>
        <end position="15"/>
    </location>
</feature>
<dbReference type="PANTHER" id="PTHR21503">
    <property type="entry name" value="F-BOX-CONTAINING HYPOTHETICAL PROTEIN C.ELEGANS"/>
    <property type="match status" value="1"/>
</dbReference>
<keyword evidence="1" id="KW-0732">Signal</keyword>
<accession>A0A1I7TUN0</accession>
<evidence type="ECO:0000259" key="2">
    <source>
        <dbReference type="PROSITE" id="PS50181"/>
    </source>
</evidence>
<keyword evidence="3" id="KW-1185">Reference proteome</keyword>
<protein>
    <submittedName>
        <fullName evidence="4">FBA_2 domain-containing protein</fullName>
    </submittedName>
</protein>
<sequence>MTVVFPLFHLPLVAMEHVLCMMNPYELINLSMTSAKSKKAVMALSRMKSEFSIVLSFYRQPSISILRRGDPWNFRWVSDESRIGYEEFTQFGYVHHNICKHSKKPIEELMELNDYIKEVLKYPLRCVSFDLCAFPTQIKLIADWLRSQSMIYAEIWNSDREKEIGDDLKYLVNNITVVDRMSLQSSRYKEGFQMEIPTTPHSLRITNASFINFEQLLRLKNRKISLGKPCVSAKELNNFLKSWMDRESHLDLEAFDMNISGPEAMEVIMDLSHEETADENVTETFNKKFYPPEVKNGFDIKRCDGKVATVGYGNSSTGPRFYMLTH</sequence>
<dbReference type="InterPro" id="IPR012885">
    <property type="entry name" value="F-box_Sdz-33"/>
</dbReference>
<dbReference type="AlphaFoldDB" id="A0A1I7TUN0"/>
<evidence type="ECO:0000313" key="3">
    <source>
        <dbReference type="Proteomes" id="UP000095282"/>
    </source>
</evidence>
<dbReference type="PROSITE" id="PS50181">
    <property type="entry name" value="FBOX"/>
    <property type="match status" value="1"/>
</dbReference>
<evidence type="ECO:0000256" key="1">
    <source>
        <dbReference type="SAM" id="SignalP"/>
    </source>
</evidence>
<dbReference type="Proteomes" id="UP000095282">
    <property type="component" value="Unplaced"/>
</dbReference>